<dbReference type="EMBL" id="DS268440">
    <property type="protein sequence ID" value="EFP00781.1"/>
    <property type="molecule type" value="Genomic_DNA"/>
</dbReference>
<evidence type="ECO:0000259" key="6">
    <source>
        <dbReference type="PROSITE" id="PS50039"/>
    </source>
</evidence>
<dbReference type="AlphaFoldDB" id="E3MF31"/>
<dbReference type="PROSITE" id="PS50039">
    <property type="entry name" value="FORK_HEAD_3"/>
    <property type="match status" value="1"/>
</dbReference>
<evidence type="ECO:0000256" key="4">
    <source>
        <dbReference type="PROSITE-ProRule" id="PRU00089"/>
    </source>
</evidence>
<evidence type="ECO:0000256" key="5">
    <source>
        <dbReference type="SAM" id="MobiDB-lite"/>
    </source>
</evidence>
<dbReference type="OrthoDB" id="5954824at2759"/>
<dbReference type="PROSITE" id="PS00657">
    <property type="entry name" value="FORK_HEAD_1"/>
    <property type="match status" value="1"/>
</dbReference>
<keyword evidence="8" id="KW-1185">Reference proteome</keyword>
<gene>
    <name evidence="7" type="ORF">CRE_21244</name>
</gene>
<dbReference type="Pfam" id="PF00250">
    <property type="entry name" value="Forkhead"/>
    <property type="match status" value="1"/>
</dbReference>
<dbReference type="GO" id="GO:0000978">
    <property type="term" value="F:RNA polymerase II cis-regulatory region sequence-specific DNA binding"/>
    <property type="evidence" value="ECO:0007669"/>
    <property type="project" value="TreeGrafter"/>
</dbReference>
<feature type="domain" description="Fork-head" evidence="6">
    <location>
        <begin position="169"/>
        <end position="263"/>
    </location>
</feature>
<dbReference type="KEGG" id="crq:GCK72_021910"/>
<feature type="region of interest" description="Disordered" evidence="5">
    <location>
        <begin position="389"/>
        <end position="408"/>
    </location>
</feature>
<evidence type="ECO:0000256" key="1">
    <source>
        <dbReference type="ARBA" id="ARBA00004123"/>
    </source>
</evidence>
<keyword evidence="2 4" id="KW-0238">DNA-binding</keyword>
<dbReference type="Proteomes" id="UP000008281">
    <property type="component" value="Unassembled WGS sequence"/>
</dbReference>
<dbReference type="GeneID" id="9816236"/>
<evidence type="ECO:0000313" key="7">
    <source>
        <dbReference type="EMBL" id="EFP00781.1"/>
    </source>
</evidence>
<dbReference type="GO" id="GO:0030154">
    <property type="term" value="P:cell differentiation"/>
    <property type="evidence" value="ECO:0007669"/>
    <property type="project" value="TreeGrafter"/>
</dbReference>
<protein>
    <recommendedName>
        <fullName evidence="6">Fork-head domain-containing protein</fullName>
    </recommendedName>
</protein>
<dbReference type="Gene3D" id="1.10.10.10">
    <property type="entry name" value="Winged helix-like DNA-binding domain superfamily/Winged helix DNA-binding domain"/>
    <property type="match status" value="1"/>
</dbReference>
<dbReference type="PANTHER" id="PTHR11829">
    <property type="entry name" value="FORKHEAD BOX PROTEIN"/>
    <property type="match status" value="1"/>
</dbReference>
<dbReference type="GO" id="GO:0000981">
    <property type="term" value="F:DNA-binding transcription factor activity, RNA polymerase II-specific"/>
    <property type="evidence" value="ECO:0007669"/>
    <property type="project" value="TreeGrafter"/>
</dbReference>
<feature type="DNA-binding region" description="Fork-head" evidence="4">
    <location>
        <begin position="169"/>
        <end position="263"/>
    </location>
</feature>
<dbReference type="FunFam" id="1.10.10.10:FF:000042">
    <property type="entry name" value="hepatocyte nuclear factor 3-beta"/>
    <property type="match status" value="1"/>
</dbReference>
<dbReference type="InterPro" id="IPR036388">
    <property type="entry name" value="WH-like_DNA-bd_sf"/>
</dbReference>
<dbReference type="InterPro" id="IPR036390">
    <property type="entry name" value="WH_DNA-bd_sf"/>
</dbReference>
<name>E3MF31_CAERE</name>
<dbReference type="eggNOG" id="KOG3563">
    <property type="taxonomic scope" value="Eukaryota"/>
</dbReference>
<dbReference type="RefSeq" id="XP_003105320.2">
    <property type="nucleotide sequence ID" value="XM_003105272.2"/>
</dbReference>
<dbReference type="SUPFAM" id="SSF46785">
    <property type="entry name" value="Winged helix' DNA-binding domain"/>
    <property type="match status" value="1"/>
</dbReference>
<dbReference type="CTD" id="9816236"/>
<dbReference type="SMART" id="SM00339">
    <property type="entry name" value="FH"/>
    <property type="match status" value="1"/>
</dbReference>
<evidence type="ECO:0000313" key="8">
    <source>
        <dbReference type="Proteomes" id="UP000008281"/>
    </source>
</evidence>
<dbReference type="GO" id="GO:0005634">
    <property type="term" value="C:nucleus"/>
    <property type="evidence" value="ECO:0007669"/>
    <property type="project" value="UniProtKB-SubCell"/>
</dbReference>
<dbReference type="PANTHER" id="PTHR11829:SF380">
    <property type="entry name" value="PROTEIN FORK HEAD"/>
    <property type="match status" value="1"/>
</dbReference>
<dbReference type="InterPro" id="IPR018122">
    <property type="entry name" value="TF_fork_head_CS_1"/>
</dbReference>
<dbReference type="GO" id="GO:0009653">
    <property type="term" value="P:anatomical structure morphogenesis"/>
    <property type="evidence" value="ECO:0007669"/>
    <property type="project" value="TreeGrafter"/>
</dbReference>
<sequence length="408" mass="44694">MNPEAYHQDYTGSELTYQIDGVQANGGQQNLYQLYPTSTNGLLNYNYSSYVAANGSNYISSPSTYLNPSTKMGGSSYLNPKMGSNYLTGSFSQGGGVIPSSIGASSLGFTTTPTTSSASLPALNSRSLTSTIVSASGARASSSPTSGLQQLTLQELEKITSRGNFGHNKPPYSYISLITMAIEQSPVKRLTLSELYNWIMEIFPYYRNHQQKWQNSIRHSLSFNDCFVKVQRSPDKPGKGSFWTLHDLCGNMFENGCYLRRQKRFKLKERGSPRKKRGVQAKQDLVKVEIKENNPTYQLITPKVEVKEEVLPAGTTVTQPTSVISSVGTLGATQSQMNLNNPYSTPYIYTGNYSSSLLQPQSFLSGSIYNPTNIYSNGYTDTYQNTLYSSTDPTNGSPTSAIAPGANL</sequence>
<dbReference type="PROSITE" id="PS00658">
    <property type="entry name" value="FORK_HEAD_2"/>
    <property type="match status" value="1"/>
</dbReference>
<organism evidence="8">
    <name type="scientific">Caenorhabditis remanei</name>
    <name type="common">Caenorhabditis vulgaris</name>
    <dbReference type="NCBI Taxonomy" id="31234"/>
    <lineage>
        <taxon>Eukaryota</taxon>
        <taxon>Metazoa</taxon>
        <taxon>Ecdysozoa</taxon>
        <taxon>Nematoda</taxon>
        <taxon>Chromadorea</taxon>
        <taxon>Rhabditida</taxon>
        <taxon>Rhabditina</taxon>
        <taxon>Rhabditomorpha</taxon>
        <taxon>Rhabditoidea</taxon>
        <taxon>Rhabditidae</taxon>
        <taxon>Peloderinae</taxon>
        <taxon>Caenorhabditis</taxon>
    </lineage>
</organism>
<dbReference type="InterPro" id="IPR001766">
    <property type="entry name" value="Fork_head_dom"/>
</dbReference>
<dbReference type="InterPro" id="IPR030456">
    <property type="entry name" value="TF_fork_head_CS_2"/>
</dbReference>
<dbReference type="STRING" id="31234.E3MF31"/>
<comment type="subcellular location">
    <subcellularLocation>
        <location evidence="1 4">Nucleus</location>
    </subcellularLocation>
</comment>
<keyword evidence="3 4" id="KW-0539">Nucleus</keyword>
<dbReference type="HOGENOM" id="CLU_674830_0_0_1"/>
<evidence type="ECO:0000256" key="2">
    <source>
        <dbReference type="ARBA" id="ARBA00023125"/>
    </source>
</evidence>
<dbReference type="PRINTS" id="PR00053">
    <property type="entry name" value="FORKHEAD"/>
</dbReference>
<dbReference type="InParanoid" id="E3MF31"/>
<proteinExistence type="predicted"/>
<accession>E3MF31</accession>
<reference evidence="7" key="1">
    <citation type="submission" date="2007-07" db="EMBL/GenBank/DDBJ databases">
        <title>PCAP assembly of the Caenorhabditis remanei genome.</title>
        <authorList>
            <consortium name="The Caenorhabditis remanei Sequencing Consortium"/>
            <person name="Wilson R.K."/>
        </authorList>
    </citation>
    <scope>NUCLEOTIDE SEQUENCE [LARGE SCALE GENOMIC DNA]</scope>
    <source>
        <strain evidence="7">PB4641</strain>
    </source>
</reference>
<feature type="compositionally biased region" description="Polar residues" evidence="5">
    <location>
        <begin position="389"/>
        <end position="400"/>
    </location>
</feature>
<evidence type="ECO:0000256" key="3">
    <source>
        <dbReference type="ARBA" id="ARBA00023242"/>
    </source>
</evidence>
<dbReference type="InterPro" id="IPR050211">
    <property type="entry name" value="FOX_domain-containing"/>
</dbReference>